<dbReference type="Proteomes" id="UP000887579">
    <property type="component" value="Unplaced"/>
</dbReference>
<evidence type="ECO:0000313" key="2">
    <source>
        <dbReference type="WBParaSite" id="ES5_v2.g17894.t1"/>
    </source>
</evidence>
<sequence length="444" mass="50979">MNNIYDDEDDVIIIVKPEIDVDQENVPSKFAAKTNDVIVLESDTEEEENNETTSKYGGSFSDEESEKDDEGTSYGNNEDDEMSDDDDVVINVKPEIEDVKTVAANNKFRLAKNADEIIVLESDSEESNDSETSQIYHEDKENDDGFNDESLDDDVIVRIKPEIADNDSDVEVEEGSHETSENPVTVNDKKEPVDFPFFQFLKFIKDLNLHNKGKLLKLKGKPDIAKIAATIPELGKHRDFYMSPDFNKNFNALYIAAARRKSIHVDDVTSIINRHLNDGRTVEDFPEFPKAPSHPINMYISEKADGEKNNIYSIAKKRKSFSSGEIDTKPYFDRYLKESKEFIKKAEKYLVEERHRLKESHITHIQNLISKKQKEIEKAEPDSEAGPSCKKRKVKTAFEYYKDANPNLYSEYDAERRDSKLLKKFNRLEDNLKQIYENIAAKNG</sequence>
<dbReference type="WBParaSite" id="ES5_v2.g17894.t1">
    <property type="protein sequence ID" value="ES5_v2.g17894.t1"/>
    <property type="gene ID" value="ES5_v2.g17894"/>
</dbReference>
<reference evidence="2" key="1">
    <citation type="submission" date="2022-11" db="UniProtKB">
        <authorList>
            <consortium name="WormBaseParasite"/>
        </authorList>
    </citation>
    <scope>IDENTIFICATION</scope>
</reference>
<organism evidence="1 2">
    <name type="scientific">Panagrolaimus sp. ES5</name>
    <dbReference type="NCBI Taxonomy" id="591445"/>
    <lineage>
        <taxon>Eukaryota</taxon>
        <taxon>Metazoa</taxon>
        <taxon>Ecdysozoa</taxon>
        <taxon>Nematoda</taxon>
        <taxon>Chromadorea</taxon>
        <taxon>Rhabditida</taxon>
        <taxon>Tylenchina</taxon>
        <taxon>Panagrolaimomorpha</taxon>
        <taxon>Panagrolaimoidea</taxon>
        <taxon>Panagrolaimidae</taxon>
        <taxon>Panagrolaimus</taxon>
    </lineage>
</organism>
<accession>A0AC34FKT5</accession>
<protein>
    <submittedName>
        <fullName evidence="2">Uncharacterized protein</fullName>
    </submittedName>
</protein>
<evidence type="ECO:0000313" key="1">
    <source>
        <dbReference type="Proteomes" id="UP000887579"/>
    </source>
</evidence>
<name>A0AC34FKT5_9BILA</name>
<proteinExistence type="predicted"/>